<dbReference type="eggNOG" id="COG1226">
    <property type="taxonomic scope" value="Bacteria"/>
</dbReference>
<dbReference type="HOGENOM" id="CLU_479690_0_0_3"/>
<keyword evidence="4" id="KW-1185">Reference proteome</keyword>
<gene>
    <name evidence="3" type="ordered locus">Cyan7822_2496</name>
</gene>
<keyword evidence="1" id="KW-1133">Transmembrane helix</keyword>
<dbReference type="PANTHER" id="PTHR43833">
    <property type="entry name" value="POTASSIUM CHANNEL PROTEIN 2-RELATED-RELATED"/>
    <property type="match status" value="1"/>
</dbReference>
<sequence>MVAMKPRIIVCGLGLTGYKIFCLLKQQGAAVTGISDRAVGGEYADSIVIGELRSANTLISAGIKQAHTLVLASSDDAVNLAVLTGARLLNPRIRIINRLFNQTLGERLDQTLPDHVSMSVSGLAAPIFSFAALGNKAIGQLQLYNQTWPIQEIVIDEDHPWLGLKLSELWDNPARMLIYYLPAHGEMDLVSAVIKGQPLEIGDHLIVGTQPTIQVKRHSLLAKIQKAIANLQQYQHYVRPVALVCLSLMLMIALATFTYLSVNFKITVIDALYFSVGMISGTGGNEQVVESAPDSIKLFTTIMMIVGAGVIGICYALLNDFILGSRLKQFWDAARVPTRHHHVICGLGGIGMQIVRQLHHQGLEVVVIESDLQNRFIYTVRSLGVPVIQEDARLPATLKAANIDKAASILVVTSDDMVNVEIALTAKGISPQLLVVLRTSDAQLGQSCQQVFEFDTVLCPSQLATHSFAAAALGGKILGNGMTDNLLWVALATMITPNHSFCGKSVKNVAMDTDFVPLYLERQQDTIHSWNLLETYLLPGDVLYLTMPATKLDQLWRISSTEMIAAG</sequence>
<evidence type="ECO:0000313" key="3">
    <source>
        <dbReference type="EMBL" id="ADN14468.1"/>
    </source>
</evidence>
<keyword evidence="1" id="KW-0472">Membrane</keyword>
<dbReference type="STRING" id="497965.Cyan7822_2496"/>
<organism evidence="3 4">
    <name type="scientific">Gloeothece verrucosa (strain PCC 7822)</name>
    <name type="common">Cyanothece sp. (strain PCC 7822)</name>
    <dbReference type="NCBI Taxonomy" id="497965"/>
    <lineage>
        <taxon>Bacteria</taxon>
        <taxon>Bacillati</taxon>
        <taxon>Cyanobacteriota</taxon>
        <taxon>Cyanophyceae</taxon>
        <taxon>Oscillatoriophycideae</taxon>
        <taxon>Chroococcales</taxon>
        <taxon>Aphanothecaceae</taxon>
        <taxon>Gloeothece</taxon>
        <taxon>Gloeothece verrucosa</taxon>
    </lineage>
</organism>
<keyword evidence="1" id="KW-0812">Transmembrane</keyword>
<dbReference type="SUPFAM" id="SSF81324">
    <property type="entry name" value="Voltage-gated potassium channels"/>
    <property type="match status" value="1"/>
</dbReference>
<dbReference type="Gene3D" id="1.10.287.70">
    <property type="match status" value="1"/>
</dbReference>
<feature type="transmembrane region" description="Helical" evidence="1">
    <location>
        <begin position="241"/>
        <end position="262"/>
    </location>
</feature>
<protein>
    <submittedName>
        <fullName evidence="3">TrkA-N domain protein</fullName>
    </submittedName>
</protein>
<dbReference type="EMBL" id="CP002198">
    <property type="protein sequence ID" value="ADN14468.1"/>
    <property type="molecule type" value="Genomic_DNA"/>
</dbReference>
<feature type="domain" description="RCK N-terminal" evidence="2">
    <location>
        <begin position="339"/>
        <end position="458"/>
    </location>
</feature>
<evidence type="ECO:0000259" key="2">
    <source>
        <dbReference type="PROSITE" id="PS51201"/>
    </source>
</evidence>
<evidence type="ECO:0000256" key="1">
    <source>
        <dbReference type="SAM" id="Phobius"/>
    </source>
</evidence>
<accession>E0UHT8</accession>
<dbReference type="Pfam" id="PF02254">
    <property type="entry name" value="TrkA_N"/>
    <property type="match status" value="2"/>
</dbReference>
<dbReference type="GO" id="GO:0006813">
    <property type="term" value="P:potassium ion transport"/>
    <property type="evidence" value="ECO:0007669"/>
    <property type="project" value="InterPro"/>
</dbReference>
<dbReference type="Proteomes" id="UP000008206">
    <property type="component" value="Chromosome"/>
</dbReference>
<feature type="transmembrane region" description="Helical" evidence="1">
    <location>
        <begin position="298"/>
        <end position="318"/>
    </location>
</feature>
<dbReference type="InterPro" id="IPR036291">
    <property type="entry name" value="NAD(P)-bd_dom_sf"/>
</dbReference>
<dbReference type="SUPFAM" id="SSF51735">
    <property type="entry name" value="NAD(P)-binding Rossmann-fold domains"/>
    <property type="match status" value="2"/>
</dbReference>
<evidence type="ECO:0000313" key="4">
    <source>
        <dbReference type="Proteomes" id="UP000008206"/>
    </source>
</evidence>
<dbReference type="InterPro" id="IPR003148">
    <property type="entry name" value="RCK_N"/>
</dbReference>
<dbReference type="PROSITE" id="PS51201">
    <property type="entry name" value="RCK_N"/>
    <property type="match status" value="1"/>
</dbReference>
<proteinExistence type="predicted"/>
<dbReference type="InterPro" id="IPR050721">
    <property type="entry name" value="Trk_Ktr_HKT_K-transport"/>
</dbReference>
<dbReference type="KEGG" id="cyj:Cyan7822_2496"/>
<dbReference type="AlphaFoldDB" id="E0UHT8"/>
<reference evidence="4" key="1">
    <citation type="journal article" date="2011" name="MBio">
        <title>Novel metabolic attributes of the genus Cyanothece, comprising a group of unicellular nitrogen-fixing Cyanobacteria.</title>
        <authorList>
            <person name="Bandyopadhyay A."/>
            <person name="Elvitigala T."/>
            <person name="Welsh E."/>
            <person name="Stockel J."/>
            <person name="Liberton M."/>
            <person name="Min H."/>
            <person name="Sherman L.A."/>
            <person name="Pakrasi H.B."/>
        </authorList>
    </citation>
    <scope>NUCLEOTIDE SEQUENCE [LARGE SCALE GENOMIC DNA]</scope>
    <source>
        <strain evidence="4">PCC 7822</strain>
    </source>
</reference>
<dbReference type="Gene3D" id="3.40.50.720">
    <property type="entry name" value="NAD(P)-binding Rossmann-like Domain"/>
    <property type="match status" value="2"/>
</dbReference>
<dbReference type="PANTHER" id="PTHR43833:SF11">
    <property type="entry name" value="VOLTAGE-GATED POTASSIUM CHANNEL KCH"/>
    <property type="match status" value="1"/>
</dbReference>
<name>E0UHT8_GLOV7</name>